<keyword evidence="5" id="KW-1185">Reference proteome</keyword>
<sequence>MVALAAQISKLGSVLQRAFYGSGGCVTLYEQRNFSGRRLAVTSDCPKLSECNFPERCNSVQVESGAWVGYEGENYSGCQYLWDVYDKREYSNYDKWLGTSDHISSVRVVREERSPSKICLYEKPGFSGRKVELQEDIPNLISCFNLNRFASARVLGGVWVAYQDANYRGPHYVLEKRDFNNYTEWGATAAYMGSIRRVRFH</sequence>
<dbReference type="Gene3D" id="2.60.20.10">
    <property type="entry name" value="Crystallins"/>
    <property type="match status" value="2"/>
</dbReference>
<evidence type="ECO:0000313" key="5">
    <source>
        <dbReference type="Proteomes" id="UP000288216"/>
    </source>
</evidence>
<dbReference type="PANTHER" id="PTHR11818:SF15">
    <property type="entry name" value="BETAGAMMAX-CRYSTALLIN"/>
    <property type="match status" value="1"/>
</dbReference>
<gene>
    <name evidence="4" type="ORF">scyTo_0008937</name>
</gene>
<dbReference type="EMBL" id="BFAA01003532">
    <property type="protein sequence ID" value="GCB71812.1"/>
    <property type="molecule type" value="Genomic_DNA"/>
</dbReference>
<evidence type="ECO:0000313" key="4">
    <source>
        <dbReference type="EMBL" id="GCB71812.1"/>
    </source>
</evidence>
<dbReference type="PANTHER" id="PTHR11818">
    <property type="entry name" value="BETA/GAMMA CRYSTALLIN"/>
    <property type="match status" value="1"/>
</dbReference>
<feature type="domain" description="Beta/gamma crystallin 'Greek key'" evidence="3">
    <location>
        <begin position="116"/>
        <end position="156"/>
    </location>
</feature>
<evidence type="ECO:0000256" key="2">
    <source>
        <dbReference type="ARBA" id="ARBA00022737"/>
    </source>
</evidence>
<dbReference type="AlphaFoldDB" id="A0A401PF99"/>
<dbReference type="OrthoDB" id="8603363at2759"/>
<dbReference type="InterPro" id="IPR001064">
    <property type="entry name" value="Beta/gamma_crystallin"/>
</dbReference>
<dbReference type="GO" id="GO:0005212">
    <property type="term" value="F:structural constituent of eye lens"/>
    <property type="evidence" value="ECO:0007669"/>
    <property type="project" value="TreeGrafter"/>
</dbReference>
<dbReference type="Proteomes" id="UP000288216">
    <property type="component" value="Unassembled WGS sequence"/>
</dbReference>
<protein>
    <recommendedName>
        <fullName evidence="3">Beta/gamma crystallin 'Greek key' domain-containing protein</fullName>
    </recommendedName>
</protein>
<evidence type="ECO:0000259" key="3">
    <source>
        <dbReference type="PROSITE" id="PS50915"/>
    </source>
</evidence>
<dbReference type="GO" id="GO:0002088">
    <property type="term" value="P:lens development in camera-type eye"/>
    <property type="evidence" value="ECO:0007669"/>
    <property type="project" value="TreeGrafter"/>
</dbReference>
<evidence type="ECO:0000256" key="1">
    <source>
        <dbReference type="ARBA" id="ARBA00009646"/>
    </source>
</evidence>
<dbReference type="Pfam" id="PF00030">
    <property type="entry name" value="Crystall"/>
    <property type="match status" value="2"/>
</dbReference>
<dbReference type="PROSITE" id="PS50915">
    <property type="entry name" value="CRYSTALLIN_BETA_GAMMA"/>
    <property type="match status" value="4"/>
</dbReference>
<dbReference type="SMART" id="SM00247">
    <property type="entry name" value="XTALbg"/>
    <property type="match status" value="2"/>
</dbReference>
<dbReference type="InterPro" id="IPR050252">
    <property type="entry name" value="Beta/Gamma-Crystallin"/>
</dbReference>
<reference evidence="4 5" key="1">
    <citation type="journal article" date="2018" name="Nat. Ecol. Evol.">
        <title>Shark genomes provide insights into elasmobranch evolution and the origin of vertebrates.</title>
        <authorList>
            <person name="Hara Y"/>
            <person name="Yamaguchi K"/>
            <person name="Onimaru K"/>
            <person name="Kadota M"/>
            <person name="Koyanagi M"/>
            <person name="Keeley SD"/>
            <person name="Tatsumi K"/>
            <person name="Tanaka K"/>
            <person name="Motone F"/>
            <person name="Kageyama Y"/>
            <person name="Nozu R"/>
            <person name="Adachi N"/>
            <person name="Nishimura O"/>
            <person name="Nakagawa R"/>
            <person name="Tanegashima C"/>
            <person name="Kiyatake I"/>
            <person name="Matsumoto R"/>
            <person name="Murakumo K"/>
            <person name="Nishida K"/>
            <person name="Terakita A"/>
            <person name="Kuratani S"/>
            <person name="Sato K"/>
            <person name="Hyodo S Kuraku.S."/>
        </authorList>
    </citation>
    <scope>NUCLEOTIDE SEQUENCE [LARGE SCALE GENOMIC DNA]</scope>
</reference>
<comment type="similarity">
    <text evidence="1">Belongs to the beta/gamma-crystallin family.</text>
</comment>
<comment type="caution">
    <text evidence="4">The sequence shown here is derived from an EMBL/GenBank/DDBJ whole genome shotgun (WGS) entry which is preliminary data.</text>
</comment>
<dbReference type="PRINTS" id="PR01367">
    <property type="entry name" value="BGCRYSTALLIN"/>
</dbReference>
<feature type="domain" description="Beta/gamma crystallin 'Greek key'" evidence="3">
    <location>
        <begin position="157"/>
        <end position="199"/>
    </location>
</feature>
<dbReference type="SUPFAM" id="SSF49695">
    <property type="entry name" value="gamma-Crystallin-like"/>
    <property type="match status" value="1"/>
</dbReference>
<feature type="domain" description="Beta/gamma crystallin 'Greek key'" evidence="3">
    <location>
        <begin position="24"/>
        <end position="64"/>
    </location>
</feature>
<dbReference type="InterPro" id="IPR011024">
    <property type="entry name" value="G_crystallin-like"/>
</dbReference>
<dbReference type="GO" id="GO:0007601">
    <property type="term" value="P:visual perception"/>
    <property type="evidence" value="ECO:0007669"/>
    <property type="project" value="TreeGrafter"/>
</dbReference>
<accession>A0A401PF99</accession>
<keyword evidence="2" id="KW-0677">Repeat</keyword>
<dbReference type="OMA" id="CYDRWCA"/>
<organism evidence="4 5">
    <name type="scientific">Scyliorhinus torazame</name>
    <name type="common">Cloudy catshark</name>
    <name type="synonym">Catulus torazame</name>
    <dbReference type="NCBI Taxonomy" id="75743"/>
    <lineage>
        <taxon>Eukaryota</taxon>
        <taxon>Metazoa</taxon>
        <taxon>Chordata</taxon>
        <taxon>Craniata</taxon>
        <taxon>Vertebrata</taxon>
        <taxon>Chondrichthyes</taxon>
        <taxon>Elasmobranchii</taxon>
        <taxon>Galeomorphii</taxon>
        <taxon>Galeoidea</taxon>
        <taxon>Carcharhiniformes</taxon>
        <taxon>Scyliorhinidae</taxon>
        <taxon>Scyliorhinus</taxon>
    </lineage>
</organism>
<feature type="domain" description="Beta/gamma crystallin 'Greek key'" evidence="3">
    <location>
        <begin position="65"/>
        <end position="110"/>
    </location>
</feature>
<proteinExistence type="inferred from homology"/>
<name>A0A401PF99_SCYTO</name>